<accession>A0A5J4Z632</accession>
<protein>
    <submittedName>
        <fullName evidence="2">Proline iminopeptidase</fullName>
    </submittedName>
</protein>
<dbReference type="Pfam" id="PF00561">
    <property type="entry name" value="Abhydrolase_1"/>
    <property type="match status" value="1"/>
</dbReference>
<sequence>MIGRSVSPQNEAIGCGLLAPAFQSFAPAFQSFAPVVKEHLGSSQTCANRRGVCPFRSGPTGTAVTQGTVSRRSFVCCANGIDSARSHEAKHDATVVLTRRQAVSAIAAAAAFVSSVPVEPAAAFCGDEDPFWAHFVDWKEELIPVALSGSKAQCNILVRSLGNQKKERAAKVLPVIFIADLALPHEYLEPLEALAESQRRLYFFDQLGTGSSDAVPENIGLDAVQLRVAQVAAILEHYKLPRVHVFGHGFGGAVALAIAEQQPQRVASLILESPVFSYSPAQLTDVRRLLQASAAQTALPLCAAEALQGAAAQDALQQSIRYVSASLAPSSSPQNHDLIPTYVLQPPGDTLSKEAVAVLQKSSDRNSIAALNSDEHSPHLYSSSRAQVVELSGSFLAKVEAKDAAA</sequence>
<evidence type="ECO:0000313" key="3">
    <source>
        <dbReference type="Proteomes" id="UP000324585"/>
    </source>
</evidence>
<evidence type="ECO:0000313" key="2">
    <source>
        <dbReference type="EMBL" id="KAA8498552.1"/>
    </source>
</evidence>
<evidence type="ECO:0000259" key="1">
    <source>
        <dbReference type="Pfam" id="PF00561"/>
    </source>
</evidence>
<dbReference type="SUPFAM" id="SSF53474">
    <property type="entry name" value="alpha/beta-Hydrolases"/>
    <property type="match status" value="1"/>
</dbReference>
<organism evidence="2 3">
    <name type="scientific">Porphyridium purpureum</name>
    <name type="common">Red alga</name>
    <name type="synonym">Porphyridium cruentum</name>
    <dbReference type="NCBI Taxonomy" id="35688"/>
    <lineage>
        <taxon>Eukaryota</taxon>
        <taxon>Rhodophyta</taxon>
        <taxon>Bangiophyceae</taxon>
        <taxon>Porphyridiales</taxon>
        <taxon>Porphyridiaceae</taxon>
        <taxon>Porphyridium</taxon>
    </lineage>
</organism>
<reference evidence="3" key="1">
    <citation type="journal article" date="2019" name="Nat. Commun.">
        <title>Expansion of phycobilisome linker gene families in mesophilic red algae.</title>
        <authorList>
            <person name="Lee J."/>
            <person name="Kim D."/>
            <person name="Bhattacharya D."/>
            <person name="Yoon H.S."/>
        </authorList>
    </citation>
    <scope>NUCLEOTIDE SEQUENCE [LARGE SCALE GENOMIC DNA]</scope>
    <source>
        <strain evidence="3">CCMP 1328</strain>
    </source>
</reference>
<dbReference type="InterPro" id="IPR000073">
    <property type="entry name" value="AB_hydrolase_1"/>
</dbReference>
<feature type="domain" description="AB hydrolase-1" evidence="1">
    <location>
        <begin position="191"/>
        <end position="278"/>
    </location>
</feature>
<dbReference type="PANTHER" id="PTHR43433:SF5">
    <property type="entry name" value="AB HYDROLASE-1 DOMAIN-CONTAINING PROTEIN"/>
    <property type="match status" value="1"/>
</dbReference>
<comment type="caution">
    <text evidence="2">The sequence shown here is derived from an EMBL/GenBank/DDBJ whole genome shotgun (WGS) entry which is preliminary data.</text>
</comment>
<dbReference type="Proteomes" id="UP000324585">
    <property type="component" value="Unassembled WGS sequence"/>
</dbReference>
<gene>
    <name evidence="2" type="ORF">FVE85_6137</name>
</gene>
<proteinExistence type="predicted"/>
<dbReference type="OrthoDB" id="190201at2759"/>
<dbReference type="PRINTS" id="PR00111">
    <property type="entry name" value="ABHYDROLASE"/>
</dbReference>
<dbReference type="PANTHER" id="PTHR43433">
    <property type="entry name" value="HYDROLASE, ALPHA/BETA FOLD FAMILY PROTEIN"/>
    <property type="match status" value="1"/>
</dbReference>
<dbReference type="InterPro" id="IPR050471">
    <property type="entry name" value="AB_hydrolase"/>
</dbReference>
<dbReference type="EMBL" id="VRMN01000001">
    <property type="protein sequence ID" value="KAA8498552.1"/>
    <property type="molecule type" value="Genomic_DNA"/>
</dbReference>
<dbReference type="Gene3D" id="3.40.50.1820">
    <property type="entry name" value="alpha/beta hydrolase"/>
    <property type="match status" value="1"/>
</dbReference>
<dbReference type="AlphaFoldDB" id="A0A5J4Z632"/>
<keyword evidence="3" id="KW-1185">Reference proteome</keyword>
<name>A0A5J4Z632_PORPP</name>
<dbReference type="InterPro" id="IPR029058">
    <property type="entry name" value="AB_hydrolase_fold"/>
</dbReference>